<accession>A0A9N7YUU3</accession>
<evidence type="ECO:0000313" key="3">
    <source>
        <dbReference type="Proteomes" id="UP001153269"/>
    </source>
</evidence>
<sequence length="266" mass="29109">MKKKGRRGESQSRVMMQRDRSFPPSAVSQPSEQSSLCASDLLYSSLLAYGYWPQRGLELSVRGPLAEELDWKRLCEEEELVRDEWKEENGMKCHIGLICISIATSFAFSQQEVVPGYGDESLRVPNCLQMTILNSRCVDAYPSEGLIAPVLLQVAGRALNAFSESPRDSLRSKTRLLPIIPHLLSSSSLIFGLSYAPGSSSLCNPGYDFRALGDGSEDDIKPATPPLSPLVSISEVSLSAVWPVNVLPSRPSSPVVGSDSFARWSV</sequence>
<organism evidence="2 3">
    <name type="scientific">Pleuronectes platessa</name>
    <name type="common">European plaice</name>
    <dbReference type="NCBI Taxonomy" id="8262"/>
    <lineage>
        <taxon>Eukaryota</taxon>
        <taxon>Metazoa</taxon>
        <taxon>Chordata</taxon>
        <taxon>Craniata</taxon>
        <taxon>Vertebrata</taxon>
        <taxon>Euteleostomi</taxon>
        <taxon>Actinopterygii</taxon>
        <taxon>Neopterygii</taxon>
        <taxon>Teleostei</taxon>
        <taxon>Neoteleostei</taxon>
        <taxon>Acanthomorphata</taxon>
        <taxon>Carangaria</taxon>
        <taxon>Pleuronectiformes</taxon>
        <taxon>Pleuronectoidei</taxon>
        <taxon>Pleuronectidae</taxon>
        <taxon>Pleuronectes</taxon>
    </lineage>
</organism>
<dbReference type="AlphaFoldDB" id="A0A9N7YUU3"/>
<protein>
    <submittedName>
        <fullName evidence="2">Uncharacterized protein</fullName>
    </submittedName>
</protein>
<keyword evidence="3" id="KW-1185">Reference proteome</keyword>
<dbReference type="EMBL" id="CADEAL010003591">
    <property type="protein sequence ID" value="CAB1445256.1"/>
    <property type="molecule type" value="Genomic_DNA"/>
</dbReference>
<reference evidence="2" key="1">
    <citation type="submission" date="2020-03" db="EMBL/GenBank/DDBJ databases">
        <authorList>
            <person name="Weist P."/>
        </authorList>
    </citation>
    <scope>NUCLEOTIDE SEQUENCE</scope>
</reference>
<evidence type="ECO:0000313" key="2">
    <source>
        <dbReference type="EMBL" id="CAB1445256.1"/>
    </source>
</evidence>
<dbReference type="Proteomes" id="UP001153269">
    <property type="component" value="Unassembled WGS sequence"/>
</dbReference>
<name>A0A9N7YUU3_PLEPL</name>
<feature type="region of interest" description="Disordered" evidence="1">
    <location>
        <begin position="1"/>
        <end position="31"/>
    </location>
</feature>
<proteinExistence type="predicted"/>
<gene>
    <name evidence="2" type="ORF">PLEPLA_LOCUS32987</name>
</gene>
<evidence type="ECO:0000256" key="1">
    <source>
        <dbReference type="SAM" id="MobiDB-lite"/>
    </source>
</evidence>
<comment type="caution">
    <text evidence="2">The sequence shown here is derived from an EMBL/GenBank/DDBJ whole genome shotgun (WGS) entry which is preliminary data.</text>
</comment>